<dbReference type="PANTHER" id="PTHR13408:SF0">
    <property type="entry name" value="DNA-DIRECTED RNA POLYMERASE III SUBUNIT RPC4"/>
    <property type="match status" value="1"/>
</dbReference>
<evidence type="ECO:0000256" key="3">
    <source>
        <dbReference type="ARBA" id="ARBA00023163"/>
    </source>
</evidence>
<evidence type="ECO:0000256" key="2">
    <source>
        <dbReference type="ARBA" id="ARBA00022478"/>
    </source>
</evidence>
<dbReference type="Pfam" id="PF05132">
    <property type="entry name" value="RNA_pol_Rpc4"/>
    <property type="match status" value="1"/>
</dbReference>
<dbReference type="OrthoDB" id="5836119at2759"/>
<feature type="region of interest" description="Disordered" evidence="5">
    <location>
        <begin position="338"/>
        <end position="383"/>
    </location>
</feature>
<evidence type="ECO:0000256" key="4">
    <source>
        <dbReference type="ARBA" id="ARBA00023242"/>
    </source>
</evidence>
<feature type="region of interest" description="Disordered" evidence="5">
    <location>
        <begin position="419"/>
        <end position="444"/>
    </location>
</feature>
<feature type="compositionally biased region" description="Polar residues" evidence="5">
    <location>
        <begin position="45"/>
        <end position="55"/>
    </location>
</feature>
<evidence type="ECO:0000313" key="6">
    <source>
        <dbReference type="EMBL" id="OKL57761.1"/>
    </source>
</evidence>
<feature type="compositionally biased region" description="Basic and acidic residues" evidence="5">
    <location>
        <begin position="219"/>
        <end position="230"/>
    </location>
</feature>
<feature type="compositionally biased region" description="Polar residues" evidence="5">
    <location>
        <begin position="232"/>
        <end position="242"/>
    </location>
</feature>
<evidence type="ECO:0000256" key="1">
    <source>
        <dbReference type="ARBA" id="ARBA00004123"/>
    </source>
</evidence>
<evidence type="ECO:0008006" key="8">
    <source>
        <dbReference type="Google" id="ProtNLM"/>
    </source>
</evidence>
<feature type="compositionally biased region" description="Basic and acidic residues" evidence="5">
    <location>
        <begin position="265"/>
        <end position="274"/>
    </location>
</feature>
<gene>
    <name evidence="6" type="ORF">UA08_07003</name>
</gene>
<feature type="compositionally biased region" description="Basic and acidic residues" evidence="5">
    <location>
        <begin position="428"/>
        <end position="444"/>
    </location>
</feature>
<feature type="compositionally biased region" description="Gly residues" evidence="5">
    <location>
        <begin position="130"/>
        <end position="143"/>
    </location>
</feature>
<evidence type="ECO:0000256" key="5">
    <source>
        <dbReference type="SAM" id="MobiDB-lite"/>
    </source>
</evidence>
<keyword evidence="7" id="KW-1185">Reference proteome</keyword>
<feature type="compositionally biased region" description="Basic and acidic residues" evidence="5">
    <location>
        <begin position="88"/>
        <end position="108"/>
    </location>
</feature>
<organism evidence="6 7">
    <name type="scientific">Talaromyces atroroseus</name>
    <dbReference type="NCBI Taxonomy" id="1441469"/>
    <lineage>
        <taxon>Eukaryota</taxon>
        <taxon>Fungi</taxon>
        <taxon>Dikarya</taxon>
        <taxon>Ascomycota</taxon>
        <taxon>Pezizomycotina</taxon>
        <taxon>Eurotiomycetes</taxon>
        <taxon>Eurotiomycetidae</taxon>
        <taxon>Eurotiales</taxon>
        <taxon>Trichocomaceae</taxon>
        <taxon>Talaromyces</taxon>
        <taxon>Talaromyces sect. Trachyspermi</taxon>
    </lineage>
</organism>
<feature type="compositionally biased region" description="Low complexity" evidence="5">
    <location>
        <begin position="111"/>
        <end position="122"/>
    </location>
</feature>
<dbReference type="GO" id="GO:0042797">
    <property type="term" value="P:tRNA transcription by RNA polymerase III"/>
    <property type="evidence" value="ECO:0007669"/>
    <property type="project" value="TreeGrafter"/>
</dbReference>
<evidence type="ECO:0000313" key="7">
    <source>
        <dbReference type="Proteomes" id="UP000214365"/>
    </source>
</evidence>
<accession>A0A225AA05</accession>
<feature type="compositionally biased region" description="Gly residues" evidence="5">
    <location>
        <begin position="61"/>
        <end position="70"/>
    </location>
</feature>
<feature type="region of interest" description="Disordered" evidence="5">
    <location>
        <begin position="287"/>
        <end position="306"/>
    </location>
</feature>
<keyword evidence="3" id="KW-0804">Transcription</keyword>
<comment type="caution">
    <text evidence="6">The sequence shown here is derived from an EMBL/GenBank/DDBJ whole genome shotgun (WGS) entry which is preliminary data.</text>
</comment>
<dbReference type="AlphaFoldDB" id="A0A225AA05"/>
<dbReference type="InterPro" id="IPR007811">
    <property type="entry name" value="RPC4"/>
</dbReference>
<dbReference type="RefSeq" id="XP_020117882.1">
    <property type="nucleotide sequence ID" value="XM_020261896.1"/>
</dbReference>
<name>A0A225AA05_TALAT</name>
<feature type="compositionally biased region" description="Polar residues" evidence="5">
    <location>
        <begin position="156"/>
        <end position="169"/>
    </location>
</feature>
<reference evidence="6 7" key="1">
    <citation type="submission" date="2015-06" db="EMBL/GenBank/DDBJ databases">
        <title>Talaromyces atroroseus IBT 11181 draft genome.</title>
        <authorList>
            <person name="Rasmussen K.B."/>
            <person name="Rasmussen S."/>
            <person name="Petersen B."/>
            <person name="Sicheritz-Ponten T."/>
            <person name="Mortensen U.H."/>
            <person name="Thrane U."/>
        </authorList>
    </citation>
    <scope>NUCLEOTIDE SEQUENCE [LARGE SCALE GENOMIC DNA]</scope>
    <source>
        <strain evidence="6 7">IBT 11181</strain>
    </source>
</reference>
<dbReference type="PANTHER" id="PTHR13408">
    <property type="entry name" value="DNA-DIRECTED RNA POLYMERASE III"/>
    <property type="match status" value="1"/>
</dbReference>
<feature type="compositionally biased region" description="Basic and acidic residues" evidence="5">
    <location>
        <begin position="358"/>
        <end position="367"/>
    </location>
</feature>
<dbReference type="STRING" id="1441469.A0A225AA05"/>
<dbReference type="GO" id="GO:0003677">
    <property type="term" value="F:DNA binding"/>
    <property type="evidence" value="ECO:0007669"/>
    <property type="project" value="InterPro"/>
</dbReference>
<sequence length="537" mass="58960">MPPKAPGRGAPASRRPGVASTRDDEPGPEPANSSTAPAATSPSTRPQVQRLQSLNRRTPGGSIGPRGSGLGQQPKPVLKFQPRTSARRAKEERDALQKLEAERNRQRLSEAAAIQRAQLGRAARARGTFRGRGGTHGGFGGSKRGARFDSARPSISRYNTPTGGQSSADHSSDEDETTLSMNIEHINLDDDDSEDEVVKDRKGKKAIKSRSRRSGPRPIRVERHKHEERVVSVNTEASSTISAGLRSQDQEDEESDNELFLSEEPGTKVKREPTDGDVSMADLPHARAEFDETPLPPQTVKARKQVAIRDPRSLLQTKEEIDEYDRHLDDLETLKEILTPSERVPVKKAAEATENDDTEPKQAAKEEKEEEEEEEQPDKNDGRLFLIQFPPLTPNLVVPGVGEQGVVDLEDEIAQDVATGGNAGIGEPEVKREADEDEQEDKKRVTLEPPGKLLTATQRQIPAGRVGKLHLHKSGRVTLDWGGISFEMDKGASVNFVQEALIASTPATDEDGEERYVWAMGQLSEKFIASPEWDKLL</sequence>
<protein>
    <recommendedName>
        <fullName evidence="8">DNA-directed RNA polymerase III subunit RPC4</fullName>
    </recommendedName>
</protein>
<proteinExistence type="predicted"/>
<dbReference type="GO" id="GO:0005666">
    <property type="term" value="C:RNA polymerase III complex"/>
    <property type="evidence" value="ECO:0007669"/>
    <property type="project" value="InterPro"/>
</dbReference>
<dbReference type="GeneID" id="31006759"/>
<comment type="subcellular location">
    <subcellularLocation>
        <location evidence="1">Nucleus</location>
    </subcellularLocation>
</comment>
<dbReference type="EMBL" id="LFMY01000011">
    <property type="protein sequence ID" value="OKL57761.1"/>
    <property type="molecule type" value="Genomic_DNA"/>
</dbReference>
<keyword evidence="2" id="KW-0240">DNA-directed RNA polymerase</keyword>
<feature type="compositionally biased region" description="Basic residues" evidence="5">
    <location>
        <begin position="201"/>
        <end position="215"/>
    </location>
</feature>
<dbReference type="Proteomes" id="UP000214365">
    <property type="component" value="Unassembled WGS sequence"/>
</dbReference>
<keyword evidence="4" id="KW-0539">Nucleus</keyword>
<feature type="region of interest" description="Disordered" evidence="5">
    <location>
        <begin position="1"/>
        <end position="280"/>
    </location>
</feature>
<feature type="compositionally biased region" description="Low complexity" evidence="5">
    <location>
        <begin position="30"/>
        <end position="44"/>
    </location>
</feature>